<evidence type="ECO:0000259" key="3">
    <source>
        <dbReference type="Pfam" id="PF17479"/>
    </source>
</evidence>
<dbReference type="AlphaFoldDB" id="A0A540WGE4"/>
<reference evidence="4 5" key="1">
    <citation type="submission" date="2019-06" db="EMBL/GenBank/DDBJ databases">
        <title>Description of Kitasatospora acidophila sp. nov. isolated from pine grove soil, and reclassification of Streptomyces novaecaesareae to Kitasatospora novaeceasareae comb. nov.</title>
        <authorList>
            <person name="Kim M.J."/>
        </authorList>
    </citation>
    <scope>NUCLEOTIDE SEQUENCE [LARGE SCALE GENOMIC DNA]</scope>
    <source>
        <strain evidence="4 5">MMS16-CNU292</strain>
    </source>
</reference>
<evidence type="ECO:0000259" key="2">
    <source>
        <dbReference type="Pfam" id="PF11258"/>
    </source>
</evidence>
<evidence type="ECO:0000256" key="1">
    <source>
        <dbReference type="SAM" id="MobiDB-lite"/>
    </source>
</evidence>
<feature type="domain" description="DUF3048" evidence="2">
    <location>
        <begin position="139"/>
        <end position="260"/>
    </location>
</feature>
<dbReference type="Pfam" id="PF11258">
    <property type="entry name" value="DUF3048"/>
    <property type="match status" value="1"/>
</dbReference>
<keyword evidence="5" id="KW-1185">Reference proteome</keyword>
<feature type="domain" description="DUF3048" evidence="3">
    <location>
        <begin position="317"/>
        <end position="392"/>
    </location>
</feature>
<feature type="region of interest" description="Disordered" evidence="1">
    <location>
        <begin position="109"/>
        <end position="133"/>
    </location>
</feature>
<feature type="region of interest" description="Disordered" evidence="1">
    <location>
        <begin position="61"/>
        <end position="84"/>
    </location>
</feature>
<dbReference type="OrthoDB" id="9779102at2"/>
<dbReference type="InterPro" id="IPR021416">
    <property type="entry name" value="DUF3048_N"/>
</dbReference>
<comment type="caution">
    <text evidence="4">The sequence shown here is derived from an EMBL/GenBank/DDBJ whole genome shotgun (WGS) entry which is preliminary data.</text>
</comment>
<dbReference type="InterPro" id="IPR023158">
    <property type="entry name" value="YerB-like_sf"/>
</dbReference>
<name>A0A540WGE4_9ACTN</name>
<proteinExistence type="predicted"/>
<accession>A0A540WGE4</accession>
<sequence>MTCRQLTGPVVAWGTGPPVAVTGATTGEATGAAGPCAARLGSTAVPQCMATAGGSRTGRLRIQRDEGPRRARRRPVPPSCQGVTPMRRHRLPLAVAGAGVAGLIAVQGCSSSAHKPPPPSPSPTGQAANPLDNSGTAGNLLAVKIDNVGRNTQQIQQGLGRADIVYWVQVEGGLSRFLAVYDANHLPEKIGPVRSARQTDIPLLQQYGRLDFAYSGAISGLIPLLDHADLQTVTPFDDPGAFSNRAMDPTFIDPHQILAKYPSVPARSPGFTFGAAPGGGTALTEMTWHLPAASLGVHFSGSGYDVSVDGHSAWSGTATVVVQHVSIVPGQFTDFNAGHPDNEVFTQSTGSGQAEVLRDGKVWATHWSRPDPAAGTSFTLPDGGAMPFATGPVLVVMVP</sequence>
<gene>
    <name evidence="4" type="ORF">E6W39_00705</name>
</gene>
<dbReference type="Gene3D" id="3.50.90.10">
    <property type="entry name" value="YerB-like"/>
    <property type="match status" value="2"/>
</dbReference>
<dbReference type="EMBL" id="VIGB01000001">
    <property type="protein sequence ID" value="TQF08090.1"/>
    <property type="molecule type" value="Genomic_DNA"/>
</dbReference>
<dbReference type="SUPFAM" id="SSF159774">
    <property type="entry name" value="YerB-like"/>
    <property type="match status" value="1"/>
</dbReference>
<dbReference type="InterPro" id="IPR035328">
    <property type="entry name" value="DUF3048_C"/>
</dbReference>
<organism evidence="4 5">
    <name type="scientific">Kitasatospora acidiphila</name>
    <dbReference type="NCBI Taxonomy" id="2567942"/>
    <lineage>
        <taxon>Bacteria</taxon>
        <taxon>Bacillati</taxon>
        <taxon>Actinomycetota</taxon>
        <taxon>Actinomycetes</taxon>
        <taxon>Kitasatosporales</taxon>
        <taxon>Streptomycetaceae</taxon>
        <taxon>Kitasatospora</taxon>
    </lineage>
</organism>
<evidence type="ECO:0000313" key="5">
    <source>
        <dbReference type="Proteomes" id="UP000319103"/>
    </source>
</evidence>
<evidence type="ECO:0000313" key="4">
    <source>
        <dbReference type="EMBL" id="TQF08090.1"/>
    </source>
</evidence>
<dbReference type="Pfam" id="PF17479">
    <property type="entry name" value="DUF3048_C"/>
    <property type="match status" value="1"/>
</dbReference>
<protein>
    <submittedName>
        <fullName evidence="4">DUF3048 domain-containing protein</fullName>
    </submittedName>
</protein>
<feature type="compositionally biased region" description="Polar residues" evidence="1">
    <location>
        <begin position="124"/>
        <end position="133"/>
    </location>
</feature>
<dbReference type="Proteomes" id="UP000319103">
    <property type="component" value="Unassembled WGS sequence"/>
</dbReference>